<dbReference type="OrthoDB" id="2020166at2759"/>
<dbReference type="Pfam" id="PF03195">
    <property type="entry name" value="LOB"/>
    <property type="match status" value="1"/>
</dbReference>
<dbReference type="AlphaFoldDB" id="A0A9E7GLN8"/>
<dbReference type="PANTHER" id="PTHR31301:SF58">
    <property type="entry name" value="LOB DOMAIN-CONTAINING PROTEIN 3"/>
    <property type="match status" value="1"/>
</dbReference>
<dbReference type="EMBL" id="CP097509">
    <property type="protein sequence ID" value="URE17576.1"/>
    <property type="molecule type" value="Genomic_DNA"/>
</dbReference>
<evidence type="ECO:0000259" key="4">
    <source>
        <dbReference type="PROSITE" id="PS50891"/>
    </source>
</evidence>
<feature type="compositionally biased region" description="Low complexity" evidence="3">
    <location>
        <begin position="252"/>
        <end position="269"/>
    </location>
</feature>
<accession>A0A9E7GLN8</accession>
<gene>
    <name evidence="5" type="ORF">MUK42_11026</name>
</gene>
<keyword evidence="2" id="KW-0175">Coiled coil</keyword>
<feature type="domain" description="LOB" evidence="4">
    <location>
        <begin position="132"/>
        <end position="233"/>
    </location>
</feature>
<proteinExistence type="inferred from homology"/>
<name>A0A9E7GLN8_9LILI</name>
<organism evidence="5 6">
    <name type="scientific">Musa troglodytarum</name>
    <name type="common">fe'i banana</name>
    <dbReference type="NCBI Taxonomy" id="320322"/>
    <lineage>
        <taxon>Eukaryota</taxon>
        <taxon>Viridiplantae</taxon>
        <taxon>Streptophyta</taxon>
        <taxon>Embryophyta</taxon>
        <taxon>Tracheophyta</taxon>
        <taxon>Spermatophyta</taxon>
        <taxon>Magnoliopsida</taxon>
        <taxon>Liliopsida</taxon>
        <taxon>Zingiberales</taxon>
        <taxon>Musaceae</taxon>
        <taxon>Musa</taxon>
    </lineage>
</organism>
<reference evidence="5" key="1">
    <citation type="submission" date="2022-05" db="EMBL/GenBank/DDBJ databases">
        <title>The Musa troglodytarum L. genome provides insights into the mechanism of non-climacteric behaviour and enrichment of carotenoids.</title>
        <authorList>
            <person name="Wang J."/>
        </authorList>
    </citation>
    <scope>NUCLEOTIDE SEQUENCE</scope>
    <source>
        <tissue evidence="5">Leaf</tissue>
    </source>
</reference>
<evidence type="ECO:0000256" key="1">
    <source>
        <dbReference type="ARBA" id="ARBA00005474"/>
    </source>
</evidence>
<keyword evidence="6" id="KW-1185">Reference proteome</keyword>
<dbReference type="InterPro" id="IPR004883">
    <property type="entry name" value="LOB"/>
</dbReference>
<sequence length="306" mass="33859">MVQDWVKISSSPWTHIDCGFLNKYVVNGDVLAMPNRHDFAHSGASLRISSRFKYPHRRLLRHSHHSPPPCLYCLLVRPPRRSPFLFPQRIATWALKARQLGLRRGGRTSPNSARKAVCARMKEVGRQHSTVSPCAACKLLRRRCTQDCIFAPHFPADEPHKFANVHKVFGASNVSKLLQEIAVQHRGDAVSSLVYEANARVRDPVYGCVAAISTLHRQIQALQAQLAMAQAQMVHLRMSHAASLARAGLGHSPMGAATTSTGSSSMSPTHNQLMEPDTINAKPVFALDMVVLDQTNLGSEPPIWSF</sequence>
<feature type="coiled-coil region" evidence="2">
    <location>
        <begin position="212"/>
        <end position="239"/>
    </location>
</feature>
<evidence type="ECO:0000256" key="3">
    <source>
        <dbReference type="SAM" id="MobiDB-lite"/>
    </source>
</evidence>
<dbReference type="Proteomes" id="UP001055439">
    <property type="component" value="Chromosome 7"/>
</dbReference>
<dbReference type="PANTHER" id="PTHR31301">
    <property type="entry name" value="LOB DOMAIN-CONTAINING PROTEIN 4-RELATED"/>
    <property type="match status" value="1"/>
</dbReference>
<evidence type="ECO:0000313" key="5">
    <source>
        <dbReference type="EMBL" id="URE17576.1"/>
    </source>
</evidence>
<evidence type="ECO:0000256" key="2">
    <source>
        <dbReference type="SAM" id="Coils"/>
    </source>
</evidence>
<comment type="similarity">
    <text evidence="1">Belongs to the LOB domain-containing protein family.</text>
</comment>
<evidence type="ECO:0000313" key="6">
    <source>
        <dbReference type="Proteomes" id="UP001055439"/>
    </source>
</evidence>
<protein>
    <recommendedName>
        <fullName evidence="4">LOB domain-containing protein</fullName>
    </recommendedName>
</protein>
<dbReference type="PROSITE" id="PS50891">
    <property type="entry name" value="LOB"/>
    <property type="match status" value="1"/>
</dbReference>
<feature type="region of interest" description="Disordered" evidence="3">
    <location>
        <begin position="250"/>
        <end position="269"/>
    </location>
</feature>
<dbReference type="EMBL" id="CP097509">
    <property type="protein sequence ID" value="URE17577.1"/>
    <property type="molecule type" value="Genomic_DNA"/>
</dbReference>